<name>A0A0E9P7N2_ANGAN</name>
<reference evidence="1" key="2">
    <citation type="journal article" date="2015" name="Fish Shellfish Immunol.">
        <title>Early steps in the European eel (Anguilla anguilla)-Vibrio vulnificus interaction in the gills: Role of the RtxA13 toxin.</title>
        <authorList>
            <person name="Callol A."/>
            <person name="Pajuelo D."/>
            <person name="Ebbesson L."/>
            <person name="Teles M."/>
            <person name="MacKenzie S."/>
            <person name="Amaro C."/>
        </authorList>
    </citation>
    <scope>NUCLEOTIDE SEQUENCE</scope>
</reference>
<proteinExistence type="predicted"/>
<protein>
    <submittedName>
        <fullName evidence="1">Uncharacterized protein</fullName>
    </submittedName>
</protein>
<reference evidence="1" key="1">
    <citation type="submission" date="2014-11" db="EMBL/GenBank/DDBJ databases">
        <authorList>
            <person name="Amaro Gonzalez C."/>
        </authorList>
    </citation>
    <scope>NUCLEOTIDE SEQUENCE</scope>
</reference>
<sequence>MGVLHLIYIVVFLCRHKVGQPLTWFSLILL</sequence>
<dbReference type="AlphaFoldDB" id="A0A0E9P7N2"/>
<accession>A0A0E9P7N2</accession>
<evidence type="ECO:0000313" key="1">
    <source>
        <dbReference type="EMBL" id="JAH00514.1"/>
    </source>
</evidence>
<dbReference type="EMBL" id="GBXM01108063">
    <property type="protein sequence ID" value="JAH00514.1"/>
    <property type="molecule type" value="Transcribed_RNA"/>
</dbReference>
<organism evidence="1">
    <name type="scientific">Anguilla anguilla</name>
    <name type="common">European freshwater eel</name>
    <name type="synonym">Muraena anguilla</name>
    <dbReference type="NCBI Taxonomy" id="7936"/>
    <lineage>
        <taxon>Eukaryota</taxon>
        <taxon>Metazoa</taxon>
        <taxon>Chordata</taxon>
        <taxon>Craniata</taxon>
        <taxon>Vertebrata</taxon>
        <taxon>Euteleostomi</taxon>
        <taxon>Actinopterygii</taxon>
        <taxon>Neopterygii</taxon>
        <taxon>Teleostei</taxon>
        <taxon>Anguilliformes</taxon>
        <taxon>Anguillidae</taxon>
        <taxon>Anguilla</taxon>
    </lineage>
</organism>